<dbReference type="EMBL" id="BMJW01000001">
    <property type="protein sequence ID" value="GGG91093.1"/>
    <property type="molecule type" value="Genomic_DNA"/>
</dbReference>
<evidence type="ECO:0000313" key="2">
    <source>
        <dbReference type="Proteomes" id="UP000633278"/>
    </source>
</evidence>
<gene>
    <name evidence="1" type="ORF">GCM10011416_04560</name>
</gene>
<accession>A0A917MBV6</accession>
<evidence type="ECO:0000313" key="1">
    <source>
        <dbReference type="EMBL" id="GGG91093.1"/>
    </source>
</evidence>
<keyword evidence="2" id="KW-1185">Reference proteome</keyword>
<name>A0A917MBV6_9FLAO</name>
<dbReference type="Proteomes" id="UP000633278">
    <property type="component" value="Unassembled WGS sequence"/>
</dbReference>
<proteinExistence type="predicted"/>
<comment type="caution">
    <text evidence="1">The sequence shown here is derived from an EMBL/GenBank/DDBJ whole genome shotgun (WGS) entry which is preliminary data.</text>
</comment>
<organism evidence="1 2">
    <name type="scientific">Polaribacter pacificus</name>
    <dbReference type="NCBI Taxonomy" id="1775173"/>
    <lineage>
        <taxon>Bacteria</taxon>
        <taxon>Pseudomonadati</taxon>
        <taxon>Bacteroidota</taxon>
        <taxon>Flavobacteriia</taxon>
        <taxon>Flavobacteriales</taxon>
        <taxon>Flavobacteriaceae</taxon>
    </lineage>
</organism>
<sequence>MAFPKKYSLNGAIPELVNIRVGSFFNTIGDEGTIWCCFFEKKSKKVVRMSCDFIRIKFYNNVCNNYVESTTYSSDNSLITHQSC</sequence>
<protein>
    <submittedName>
        <fullName evidence="1">Uncharacterized protein</fullName>
    </submittedName>
</protein>
<dbReference type="AlphaFoldDB" id="A0A917MBV6"/>
<reference evidence="1" key="2">
    <citation type="submission" date="2020-09" db="EMBL/GenBank/DDBJ databases">
        <authorList>
            <person name="Sun Q."/>
            <person name="Zhou Y."/>
        </authorList>
    </citation>
    <scope>NUCLEOTIDE SEQUENCE</scope>
    <source>
        <strain evidence="1">CGMCC 1.15763</strain>
    </source>
</reference>
<reference evidence="1" key="1">
    <citation type="journal article" date="2014" name="Int. J. Syst. Evol. Microbiol.">
        <title>Complete genome sequence of Corynebacterium casei LMG S-19264T (=DSM 44701T), isolated from a smear-ripened cheese.</title>
        <authorList>
            <consortium name="US DOE Joint Genome Institute (JGI-PGF)"/>
            <person name="Walter F."/>
            <person name="Albersmeier A."/>
            <person name="Kalinowski J."/>
            <person name="Ruckert C."/>
        </authorList>
    </citation>
    <scope>NUCLEOTIDE SEQUENCE</scope>
    <source>
        <strain evidence="1">CGMCC 1.15763</strain>
    </source>
</reference>